<proteinExistence type="predicted"/>
<name>A0ABR6NHI3_9SPHN</name>
<accession>A0ABR6NHI3</accession>
<protein>
    <submittedName>
        <fullName evidence="1">Uncharacterized protein</fullName>
    </submittedName>
</protein>
<sequence length="56" mass="5949">MFKMTKGDLAKKSDAQLAALFQQATLGLSAAKSDLASAQSLLAMIQAERANRRPSP</sequence>
<comment type="caution">
    <text evidence="1">The sequence shown here is derived from an EMBL/GenBank/DDBJ whole genome shotgun (WGS) entry which is preliminary data.</text>
</comment>
<keyword evidence="2" id="KW-1185">Reference proteome</keyword>
<evidence type="ECO:0000313" key="1">
    <source>
        <dbReference type="EMBL" id="MBB5985644.1"/>
    </source>
</evidence>
<dbReference type="Proteomes" id="UP001138540">
    <property type="component" value="Unassembled WGS sequence"/>
</dbReference>
<organism evidence="1 2">
    <name type="scientific">Sphingobium lignivorans</name>
    <dbReference type="NCBI Taxonomy" id="2735886"/>
    <lineage>
        <taxon>Bacteria</taxon>
        <taxon>Pseudomonadati</taxon>
        <taxon>Pseudomonadota</taxon>
        <taxon>Alphaproteobacteria</taxon>
        <taxon>Sphingomonadales</taxon>
        <taxon>Sphingomonadaceae</taxon>
        <taxon>Sphingobium</taxon>
    </lineage>
</organism>
<reference evidence="1 2" key="1">
    <citation type="submission" date="2020-08" db="EMBL/GenBank/DDBJ databases">
        <title>Exploring microbial biodiversity for novel pathways involved in the catabolism of aromatic compounds derived from lignin.</title>
        <authorList>
            <person name="Elkins J."/>
        </authorList>
    </citation>
    <scope>NUCLEOTIDE SEQUENCE [LARGE SCALE GENOMIC DNA]</scope>
    <source>
        <strain evidence="1 2">B1D3A</strain>
    </source>
</reference>
<gene>
    <name evidence="1" type="ORF">HNP60_001618</name>
</gene>
<dbReference type="EMBL" id="JACHKA010000001">
    <property type="protein sequence ID" value="MBB5985644.1"/>
    <property type="molecule type" value="Genomic_DNA"/>
</dbReference>
<evidence type="ECO:0000313" key="2">
    <source>
        <dbReference type="Proteomes" id="UP001138540"/>
    </source>
</evidence>
<dbReference type="RefSeq" id="WP_184152255.1">
    <property type="nucleotide sequence ID" value="NZ_JACHKA010000001.1"/>
</dbReference>